<keyword evidence="1" id="KW-0732">Signal</keyword>
<evidence type="ECO:0000313" key="3">
    <source>
        <dbReference type="EMBL" id="RCX11024.1"/>
    </source>
</evidence>
<dbReference type="GO" id="GO:0016853">
    <property type="term" value="F:isomerase activity"/>
    <property type="evidence" value="ECO:0007669"/>
    <property type="project" value="UniProtKB-KW"/>
</dbReference>
<gene>
    <name evidence="3" type="ORF">DFR45_102426</name>
</gene>
<feature type="chain" id="PRO_5017035190" evidence="1">
    <location>
        <begin position="28"/>
        <end position="189"/>
    </location>
</feature>
<dbReference type="EMBL" id="QPJU01000002">
    <property type="protein sequence ID" value="RCX11024.1"/>
    <property type="molecule type" value="Genomic_DNA"/>
</dbReference>
<dbReference type="Proteomes" id="UP000252174">
    <property type="component" value="Unassembled WGS sequence"/>
</dbReference>
<sequence>MRKSHFLAKILVLCALGWSALPGPARADAAPSLALQSLSIQERLTLAGEGQMRFLGMAIYDARLWVDARFTPERFEAHPLALELHYHRAFSAAAIAQRSLTEMQRQRKLPPELAQRWERMLAQLLPDVQRGDRLLGVYLPGEGMQLWRGPQLLGTLREPELARLFFGIWLAPQTSEPSLRAALLARVAP</sequence>
<evidence type="ECO:0000256" key="1">
    <source>
        <dbReference type="SAM" id="SignalP"/>
    </source>
</evidence>
<protein>
    <submittedName>
        <fullName evidence="3">Chalcone isomerase-like protein</fullName>
    </submittedName>
</protein>
<keyword evidence="3" id="KW-0413">Isomerase</keyword>
<dbReference type="AlphaFoldDB" id="A0A369AU88"/>
<evidence type="ECO:0000259" key="2">
    <source>
        <dbReference type="Pfam" id="PF16036"/>
    </source>
</evidence>
<feature type="signal peptide" evidence="1">
    <location>
        <begin position="1"/>
        <end position="27"/>
    </location>
</feature>
<accession>A0A369AU88</accession>
<proteinExistence type="predicted"/>
<keyword evidence="4" id="KW-1185">Reference proteome</keyword>
<dbReference type="Pfam" id="PF16036">
    <property type="entry name" value="Chalcone_3"/>
    <property type="match status" value="1"/>
</dbReference>
<dbReference type="OrthoDB" id="8527419at2"/>
<comment type="caution">
    <text evidence="3">The sequence shown here is derived from an EMBL/GenBank/DDBJ whole genome shotgun (WGS) entry which is preliminary data.</text>
</comment>
<dbReference type="InterPro" id="IPR016087">
    <property type="entry name" value="Chalcone_isomerase"/>
</dbReference>
<dbReference type="RefSeq" id="WP_114482582.1">
    <property type="nucleotide sequence ID" value="NZ_QPJU01000002.1"/>
</dbReference>
<organism evidence="3 4">
    <name type="scientific">Extensimonas vulgaris</name>
    <dbReference type="NCBI Taxonomy" id="1031594"/>
    <lineage>
        <taxon>Bacteria</taxon>
        <taxon>Pseudomonadati</taxon>
        <taxon>Pseudomonadota</taxon>
        <taxon>Betaproteobacteria</taxon>
        <taxon>Burkholderiales</taxon>
        <taxon>Comamonadaceae</taxon>
        <taxon>Extensimonas</taxon>
    </lineage>
</organism>
<name>A0A369AU88_9BURK</name>
<evidence type="ECO:0000313" key="4">
    <source>
        <dbReference type="Proteomes" id="UP000252174"/>
    </source>
</evidence>
<feature type="domain" description="Chalcone isomerase" evidence="2">
    <location>
        <begin position="42"/>
        <end position="184"/>
    </location>
</feature>
<reference evidence="3 4" key="1">
    <citation type="submission" date="2018-07" db="EMBL/GenBank/DDBJ databases">
        <title>Genomic Encyclopedia of Type Strains, Phase IV (KMG-IV): sequencing the most valuable type-strain genomes for metagenomic binning, comparative biology and taxonomic classification.</title>
        <authorList>
            <person name="Goeker M."/>
        </authorList>
    </citation>
    <scope>NUCLEOTIDE SEQUENCE [LARGE SCALE GENOMIC DNA]</scope>
    <source>
        <strain evidence="3 4">DSM 100911</strain>
    </source>
</reference>